<keyword evidence="10" id="KW-1185">Reference proteome</keyword>
<accession>A0A840BDH3</accession>
<organism evidence="9 10">
    <name type="scientific">Niveibacterium umoris</name>
    <dbReference type="NCBI Taxonomy" id="1193620"/>
    <lineage>
        <taxon>Bacteria</taxon>
        <taxon>Pseudomonadati</taxon>
        <taxon>Pseudomonadota</taxon>
        <taxon>Betaproteobacteria</taxon>
        <taxon>Rhodocyclales</taxon>
        <taxon>Rhodocyclaceae</taxon>
        <taxon>Niveibacterium</taxon>
    </lineage>
</organism>
<feature type="domain" description="Multidrug resistance protein MdtA-like beta-barrel" evidence="8">
    <location>
        <begin position="210"/>
        <end position="289"/>
    </location>
</feature>
<dbReference type="Gene3D" id="1.10.287.470">
    <property type="entry name" value="Helix hairpin bin"/>
    <property type="match status" value="1"/>
</dbReference>
<sequence length="375" mass="39576">MNKNKILLAVLALALGFGAYKLTQPSQSAPKAGDPTISVQLAEVQLRSLPVVFETSGFVTPVSSVEVRAQLTSTIREVLVHEGDTVAAGAPLFRLDGRAETATLEKLKAQMARDTALLEDARRTLLRNVELKQRGFVSQGVVDASSSNVDALSATVAADRAAIAEAQVAVEHGYITAPQAGRVGLINVRVGSLVQPGSATALTTLTRLDPIDIAFTLPETYLAQLRRAQARGPVVVSVKDAEGRLDGQLNFIDSTVDSVAGGVRIKARFDNAKLRLWPGAQVTVGLTLDAIKDAPTAPLAAIQVSPNGQFVYAIDDQERAKALPVRIRYQDAEFAVLDGVPAGTRVVVMGGQNLRPGVRVRDSGKPAAPKAGAKQ</sequence>
<dbReference type="InterPro" id="IPR058624">
    <property type="entry name" value="MdtA-like_HH"/>
</dbReference>
<gene>
    <name evidence="9" type="ORF">GGR36_000388</name>
</gene>
<dbReference type="InterPro" id="IPR058626">
    <property type="entry name" value="MdtA-like_b-barrel"/>
</dbReference>
<dbReference type="EMBL" id="JACIET010000001">
    <property type="protein sequence ID" value="MBB4011080.1"/>
    <property type="molecule type" value="Genomic_DNA"/>
</dbReference>
<evidence type="ECO:0000259" key="6">
    <source>
        <dbReference type="Pfam" id="PF25876"/>
    </source>
</evidence>
<evidence type="ECO:0000256" key="3">
    <source>
        <dbReference type="ARBA" id="ARBA00022475"/>
    </source>
</evidence>
<dbReference type="Proteomes" id="UP000561045">
    <property type="component" value="Unassembled WGS sequence"/>
</dbReference>
<dbReference type="AlphaFoldDB" id="A0A840BDH3"/>
<dbReference type="Pfam" id="PF25917">
    <property type="entry name" value="BSH_RND"/>
    <property type="match status" value="1"/>
</dbReference>
<feature type="domain" description="Multidrug resistance protein MdtA-like barrel-sandwich hybrid" evidence="7">
    <location>
        <begin position="64"/>
        <end position="204"/>
    </location>
</feature>
<dbReference type="Pfam" id="PF25944">
    <property type="entry name" value="Beta-barrel_RND"/>
    <property type="match status" value="1"/>
</dbReference>
<keyword evidence="3" id="KW-1003">Cell membrane</keyword>
<name>A0A840BDH3_9RHOO</name>
<dbReference type="Pfam" id="PF25876">
    <property type="entry name" value="HH_MFP_RND"/>
    <property type="match status" value="1"/>
</dbReference>
<dbReference type="PANTHER" id="PTHR30469:SF36">
    <property type="entry name" value="BLL3903 PROTEIN"/>
    <property type="match status" value="1"/>
</dbReference>
<dbReference type="RefSeq" id="WP_183631338.1">
    <property type="nucleotide sequence ID" value="NZ_BAABLE010000011.1"/>
</dbReference>
<evidence type="ECO:0000259" key="8">
    <source>
        <dbReference type="Pfam" id="PF25944"/>
    </source>
</evidence>
<keyword evidence="4" id="KW-0997">Cell inner membrane</keyword>
<dbReference type="Gene3D" id="2.40.50.100">
    <property type="match status" value="1"/>
</dbReference>
<dbReference type="Gene3D" id="2.40.420.20">
    <property type="match status" value="1"/>
</dbReference>
<protein>
    <submittedName>
        <fullName evidence="9">RND family efflux transporter MFP subunit</fullName>
    </submittedName>
</protein>
<dbReference type="GO" id="GO:0015562">
    <property type="term" value="F:efflux transmembrane transporter activity"/>
    <property type="evidence" value="ECO:0007669"/>
    <property type="project" value="TreeGrafter"/>
</dbReference>
<proteinExistence type="inferred from homology"/>
<dbReference type="Gene3D" id="2.40.30.170">
    <property type="match status" value="1"/>
</dbReference>
<evidence type="ECO:0000256" key="1">
    <source>
        <dbReference type="ARBA" id="ARBA00004236"/>
    </source>
</evidence>
<dbReference type="GO" id="GO:1990281">
    <property type="term" value="C:efflux pump complex"/>
    <property type="evidence" value="ECO:0007669"/>
    <property type="project" value="TreeGrafter"/>
</dbReference>
<reference evidence="9 10" key="1">
    <citation type="submission" date="2020-08" db="EMBL/GenBank/DDBJ databases">
        <title>Genomic Encyclopedia of Type Strains, Phase IV (KMG-IV): sequencing the most valuable type-strain genomes for metagenomic binning, comparative biology and taxonomic classification.</title>
        <authorList>
            <person name="Goeker M."/>
        </authorList>
    </citation>
    <scope>NUCLEOTIDE SEQUENCE [LARGE SCALE GENOMIC DNA]</scope>
    <source>
        <strain evidence="9 10">DSM 106739</strain>
    </source>
</reference>
<comment type="similarity">
    <text evidence="2">Belongs to the membrane fusion protein (MFP) (TC 8.A.1) family.</text>
</comment>
<evidence type="ECO:0000259" key="7">
    <source>
        <dbReference type="Pfam" id="PF25917"/>
    </source>
</evidence>
<evidence type="ECO:0000313" key="10">
    <source>
        <dbReference type="Proteomes" id="UP000561045"/>
    </source>
</evidence>
<dbReference type="InterPro" id="IPR058625">
    <property type="entry name" value="MdtA-like_BSH"/>
</dbReference>
<evidence type="ECO:0000256" key="4">
    <source>
        <dbReference type="ARBA" id="ARBA00022519"/>
    </source>
</evidence>
<evidence type="ECO:0000256" key="5">
    <source>
        <dbReference type="ARBA" id="ARBA00023136"/>
    </source>
</evidence>
<dbReference type="InterPro" id="IPR006143">
    <property type="entry name" value="RND_pump_MFP"/>
</dbReference>
<evidence type="ECO:0000256" key="2">
    <source>
        <dbReference type="ARBA" id="ARBA00009477"/>
    </source>
</evidence>
<comment type="caution">
    <text evidence="9">The sequence shown here is derived from an EMBL/GenBank/DDBJ whole genome shotgun (WGS) entry which is preliminary data.</text>
</comment>
<dbReference type="PANTHER" id="PTHR30469">
    <property type="entry name" value="MULTIDRUG RESISTANCE PROTEIN MDTA"/>
    <property type="match status" value="1"/>
</dbReference>
<keyword evidence="5" id="KW-0472">Membrane</keyword>
<dbReference type="SUPFAM" id="SSF111369">
    <property type="entry name" value="HlyD-like secretion proteins"/>
    <property type="match status" value="1"/>
</dbReference>
<comment type="subcellular location">
    <subcellularLocation>
        <location evidence="1">Cell membrane</location>
    </subcellularLocation>
</comment>
<evidence type="ECO:0000313" key="9">
    <source>
        <dbReference type="EMBL" id="MBB4011080.1"/>
    </source>
</evidence>
<feature type="domain" description="Multidrug resistance protein MdtA-like alpha-helical hairpin" evidence="6">
    <location>
        <begin position="104"/>
        <end position="168"/>
    </location>
</feature>
<dbReference type="NCBIfam" id="TIGR01730">
    <property type="entry name" value="RND_mfp"/>
    <property type="match status" value="1"/>
</dbReference>